<name>A0ABU9PV89_9BURK</name>
<evidence type="ECO:0000313" key="1">
    <source>
        <dbReference type="EMBL" id="MEM4987917.1"/>
    </source>
</evidence>
<evidence type="ECO:0000313" key="2">
    <source>
        <dbReference type="Proteomes" id="UP001495910"/>
    </source>
</evidence>
<accession>A0ABU9PV89</accession>
<comment type="caution">
    <text evidence="1">The sequence shown here is derived from an EMBL/GenBank/DDBJ whole genome shotgun (WGS) entry which is preliminary data.</text>
</comment>
<dbReference type="InterPro" id="IPR043773">
    <property type="entry name" value="JetA"/>
</dbReference>
<dbReference type="EMBL" id="JBANDC010000006">
    <property type="protein sequence ID" value="MEM4987917.1"/>
    <property type="molecule type" value="Genomic_DNA"/>
</dbReference>
<organism evidence="1 2">
    <name type="scientific">Collimonas rhizosphaerae</name>
    <dbReference type="NCBI Taxonomy" id="3126357"/>
    <lineage>
        <taxon>Bacteria</taxon>
        <taxon>Pseudomonadati</taxon>
        <taxon>Pseudomonadota</taxon>
        <taxon>Betaproteobacteria</taxon>
        <taxon>Burkholderiales</taxon>
        <taxon>Oxalobacteraceae</taxon>
        <taxon>Collimonas</taxon>
    </lineage>
</organism>
<keyword evidence="2" id="KW-1185">Reference proteome</keyword>
<gene>
    <name evidence="1" type="ORF">V8G57_11010</name>
</gene>
<proteinExistence type="predicted"/>
<reference evidence="1 2" key="1">
    <citation type="submission" date="2024-02" db="EMBL/GenBank/DDBJ databases">
        <title>Draft genome sequence of Collimonas sp. strain H4R21, an effective mineral-weathering bacterial strain isolated from the beech rhizosphere.</title>
        <authorList>
            <person name="Morin E."/>
            <person name="Uroz S."/>
            <person name="Leveau J.H.J."/>
            <person name="Kumar R."/>
            <person name="Rey M.W."/>
            <person name="Pham J."/>
        </authorList>
    </citation>
    <scope>NUCLEOTIDE SEQUENCE [LARGE SCALE GENOMIC DNA]</scope>
    <source>
        <strain evidence="1 2">H4R21</strain>
    </source>
</reference>
<protein>
    <submittedName>
        <fullName evidence="1">Wadjet anti-phage system protein JetA family protein</fullName>
    </submittedName>
</protein>
<dbReference type="Proteomes" id="UP001495910">
    <property type="component" value="Unassembled WGS sequence"/>
</dbReference>
<dbReference type="RefSeq" id="WP_342829419.1">
    <property type="nucleotide sequence ID" value="NZ_JBANDC010000006.1"/>
</dbReference>
<sequence length="481" mass="54262">MFFEPDRLNFFRPLAGKHRGVVVACVRALYERLHGPSADYGQNLTRDGLRDLLLPVVQESRQVMLAQEEAAADAGLADDDLIPAGADDQQSSSALLRTLLRDGWLETFGDRAGLVTAYRFTRAGKLFAEAFWAIDRRSARTRQRNVRSCRNALNAALRNVDAYDLIDAYDYAEKVISDLSEGVDYFQELVRRLMLEASQTPWDGFMEFLDRFEKEFKKQLTADSIERHRQAIRDVIARLHSLEHDKSQALEDQLNDIARWASQERQGPSTLEWMLDRIEEMVEAACTTKHPELIKAMSVYMQRAASIVQQALMLRGGQTRQAYSVAIGKTAKLSGAAQDALLERIGAAIAPAEIRLLDPAGFKLRSASQRRKALTVTAQPKVTRDARLAAAMYRAEADAFALSNDDIVHRIRAELRLRDRPIRLSTLPVATTTDVLNNMQVVEAVRGARDGRLTVQKLPSKLWNEFYAGDDYQIEMKHDPE</sequence>
<dbReference type="Pfam" id="PF18982">
    <property type="entry name" value="JetA"/>
    <property type="match status" value="1"/>
</dbReference>